<gene>
    <name evidence="2" type="ORF">J2S66_002876</name>
</gene>
<evidence type="ECO:0000313" key="3">
    <source>
        <dbReference type="Proteomes" id="UP001268819"/>
    </source>
</evidence>
<dbReference type="EMBL" id="JAVDSG010000001">
    <property type="protein sequence ID" value="MDR6594492.1"/>
    <property type="molecule type" value="Genomic_DNA"/>
</dbReference>
<dbReference type="InterPro" id="IPR013120">
    <property type="entry name" value="FAR_NAD-bd"/>
</dbReference>
<keyword evidence="3" id="KW-1185">Reference proteome</keyword>
<dbReference type="Gene3D" id="3.40.50.720">
    <property type="entry name" value="NAD(P)-binding Rossmann-like Domain"/>
    <property type="match status" value="1"/>
</dbReference>
<dbReference type="InterPro" id="IPR036291">
    <property type="entry name" value="NAD(P)-bd_dom_sf"/>
</dbReference>
<comment type="caution">
    <text evidence="2">The sequence shown here is derived from an EMBL/GenBank/DDBJ whole genome shotgun (WGS) entry which is preliminary data.</text>
</comment>
<dbReference type="PANTHER" id="PTHR43000">
    <property type="entry name" value="DTDP-D-GLUCOSE 4,6-DEHYDRATASE-RELATED"/>
    <property type="match status" value="1"/>
</dbReference>
<dbReference type="SUPFAM" id="SSF51735">
    <property type="entry name" value="NAD(P)-binding Rossmann-fold domains"/>
    <property type="match status" value="1"/>
</dbReference>
<dbReference type="Pfam" id="PF07993">
    <property type="entry name" value="NAD_binding_4"/>
    <property type="match status" value="1"/>
</dbReference>
<dbReference type="RefSeq" id="WP_310307494.1">
    <property type="nucleotide sequence ID" value="NZ_BAAAXB010000001.1"/>
</dbReference>
<evidence type="ECO:0000313" key="2">
    <source>
        <dbReference type="EMBL" id="MDR6594492.1"/>
    </source>
</evidence>
<evidence type="ECO:0000259" key="1">
    <source>
        <dbReference type="Pfam" id="PF07993"/>
    </source>
</evidence>
<dbReference type="Proteomes" id="UP001268819">
    <property type="component" value="Unassembled WGS sequence"/>
</dbReference>
<reference evidence="2 3" key="1">
    <citation type="submission" date="2023-07" db="EMBL/GenBank/DDBJ databases">
        <title>Sequencing the genomes of 1000 actinobacteria strains.</title>
        <authorList>
            <person name="Klenk H.-P."/>
        </authorList>
    </citation>
    <scope>NUCLEOTIDE SEQUENCE [LARGE SCALE GENOMIC DNA]</scope>
    <source>
        <strain evidence="2 3">DSM 43749</strain>
    </source>
</reference>
<proteinExistence type="predicted"/>
<sequence length="382" mass="40994">MTTGITGATGFLGSHLLRELLGSGDEPITALVRPKAHRPSRDRLMSALAAAGADTALLARADDLVTVVEGDVGKPRLGLDPTAYRRLADSLDTVWHSAALVALTGPRDPFTAQNVVGTQAVLDLAAAGVRRPRVHHVSTAYVAGGRRDGTVFEDELDDSAGFENYYEASKYDAEVLVRSWARRHHRPVNVYRPSLLLTDLPIPDGAPGHTFATLARIASPFLGDGPVAPSPLLTAADTYLSGMPGSDTSLPLPLPGRANGTINCLPVEHAVRMMLAVAARPPANLVDTYHLVSPHETANTDLLAAIAHHLPRMSLTFGSPPVAPSPVQRLFYDVVSPFLSFFRHDRRYDRRHLGEATKGIADPAPPDTAYLRAAVGSYLYHR</sequence>
<protein>
    <submittedName>
        <fullName evidence="2">Nucleoside-diphosphate-sugar epimerase</fullName>
    </submittedName>
</protein>
<feature type="domain" description="Thioester reductase (TE)" evidence="1">
    <location>
        <begin position="5"/>
        <end position="198"/>
    </location>
</feature>
<accession>A0ABU1PV18</accession>
<name>A0ABU1PV18_9PSEU</name>
<organism evidence="2 3">
    <name type="scientific">Saccharothrix longispora</name>
    <dbReference type="NCBI Taxonomy" id="33920"/>
    <lineage>
        <taxon>Bacteria</taxon>
        <taxon>Bacillati</taxon>
        <taxon>Actinomycetota</taxon>
        <taxon>Actinomycetes</taxon>
        <taxon>Pseudonocardiales</taxon>
        <taxon>Pseudonocardiaceae</taxon>
        <taxon>Saccharothrix</taxon>
    </lineage>
</organism>